<evidence type="ECO:0000313" key="3">
    <source>
        <dbReference type="Proteomes" id="UP000190037"/>
    </source>
</evidence>
<keyword evidence="1" id="KW-1133">Transmembrane helix</keyword>
<comment type="caution">
    <text evidence="2">The sequence shown here is derived from an EMBL/GenBank/DDBJ whole genome shotgun (WGS) entry which is preliminary data.</text>
</comment>
<accession>A0A1T3NVY0</accession>
<keyword evidence="3" id="KW-1185">Reference proteome</keyword>
<evidence type="ECO:0000256" key="1">
    <source>
        <dbReference type="SAM" id="Phobius"/>
    </source>
</evidence>
<dbReference type="AlphaFoldDB" id="A0A1T3NVY0"/>
<evidence type="ECO:0000313" key="2">
    <source>
        <dbReference type="EMBL" id="OPC80958.1"/>
    </source>
</evidence>
<reference evidence="2 3" key="1">
    <citation type="submission" date="2017-03" db="EMBL/GenBank/DDBJ databases">
        <title>Draft genome sequence of Streptomyces scabrisporus NF3, endophyte isolated from Amphipterygium adstringens.</title>
        <authorList>
            <person name="Vazquez M."/>
            <person name="Ceapa C.D."/>
            <person name="Rodriguez Luna D."/>
            <person name="Sanchez Esquivel S."/>
        </authorList>
    </citation>
    <scope>NUCLEOTIDE SEQUENCE [LARGE SCALE GENOMIC DNA]</scope>
    <source>
        <strain evidence="2 3">NF3</strain>
    </source>
</reference>
<keyword evidence="1" id="KW-0472">Membrane</keyword>
<organism evidence="2 3">
    <name type="scientific">Embleya scabrispora</name>
    <dbReference type="NCBI Taxonomy" id="159449"/>
    <lineage>
        <taxon>Bacteria</taxon>
        <taxon>Bacillati</taxon>
        <taxon>Actinomycetota</taxon>
        <taxon>Actinomycetes</taxon>
        <taxon>Kitasatosporales</taxon>
        <taxon>Streptomycetaceae</taxon>
        <taxon>Embleya</taxon>
    </lineage>
</organism>
<protein>
    <submittedName>
        <fullName evidence="2">Uncharacterized protein</fullName>
    </submittedName>
</protein>
<dbReference type="EMBL" id="MWQN01000001">
    <property type="protein sequence ID" value="OPC80958.1"/>
    <property type="molecule type" value="Genomic_DNA"/>
</dbReference>
<proteinExistence type="predicted"/>
<dbReference type="Proteomes" id="UP000190037">
    <property type="component" value="Unassembled WGS sequence"/>
</dbReference>
<sequence>MHGGGATVVRRPCRSAASIRAIDRLGDIHPTHREIPMKLRTLLAMAVAGVALAASGAAPAVAASAAPRSAAANCYVDSNGTLHCGNGASDLRSEPFFWAPVVSRLTTTYSYFSCWTEGDPHSGGNNIWYYTDGDDGGHGFLPAQRVLTPQDPMPGMYHC</sequence>
<gene>
    <name evidence="2" type="ORF">B4N89_08360</name>
</gene>
<dbReference type="STRING" id="159449.B4N89_08360"/>
<feature type="transmembrane region" description="Helical" evidence="1">
    <location>
        <begin position="42"/>
        <end position="66"/>
    </location>
</feature>
<name>A0A1T3NVY0_9ACTN</name>
<keyword evidence="1" id="KW-0812">Transmembrane</keyword>